<keyword evidence="2" id="KW-1185">Reference proteome</keyword>
<organism evidence="1 2">
    <name type="scientific">Mucuna pruriens</name>
    <name type="common">Velvet bean</name>
    <name type="synonym">Dolichos pruriens</name>
    <dbReference type="NCBI Taxonomy" id="157652"/>
    <lineage>
        <taxon>Eukaryota</taxon>
        <taxon>Viridiplantae</taxon>
        <taxon>Streptophyta</taxon>
        <taxon>Embryophyta</taxon>
        <taxon>Tracheophyta</taxon>
        <taxon>Spermatophyta</taxon>
        <taxon>Magnoliopsida</taxon>
        <taxon>eudicotyledons</taxon>
        <taxon>Gunneridae</taxon>
        <taxon>Pentapetalae</taxon>
        <taxon>rosids</taxon>
        <taxon>fabids</taxon>
        <taxon>Fabales</taxon>
        <taxon>Fabaceae</taxon>
        <taxon>Papilionoideae</taxon>
        <taxon>50 kb inversion clade</taxon>
        <taxon>NPAAA clade</taxon>
        <taxon>indigoferoid/millettioid clade</taxon>
        <taxon>Phaseoleae</taxon>
        <taxon>Mucuna</taxon>
    </lineage>
</organism>
<dbReference type="OrthoDB" id="1045822at2759"/>
<dbReference type="AlphaFoldDB" id="A0A371E3K3"/>
<dbReference type="Proteomes" id="UP000257109">
    <property type="component" value="Unassembled WGS sequence"/>
</dbReference>
<accession>A0A371E3K3</accession>
<dbReference type="Pfam" id="PF04749">
    <property type="entry name" value="PLAC8"/>
    <property type="match status" value="1"/>
</dbReference>
<comment type="caution">
    <text evidence="1">The sequence shown here is derived from an EMBL/GenBank/DDBJ whole genome shotgun (WGS) entry which is preliminary data.</text>
</comment>
<protein>
    <submittedName>
        <fullName evidence="1">Protein PLANT CADMIUM RESISTANCE 9</fullName>
    </submittedName>
</protein>
<dbReference type="STRING" id="157652.A0A371E3K3"/>
<proteinExistence type="predicted"/>
<reference evidence="1" key="1">
    <citation type="submission" date="2018-05" db="EMBL/GenBank/DDBJ databases">
        <title>Draft genome of Mucuna pruriens seed.</title>
        <authorList>
            <person name="Nnadi N.E."/>
            <person name="Vos R."/>
            <person name="Hasami M.H."/>
            <person name="Devisetty U.K."/>
            <person name="Aguiy J.C."/>
        </authorList>
    </citation>
    <scope>NUCLEOTIDE SEQUENCE [LARGE SCALE GENOMIC DNA]</scope>
    <source>
        <strain evidence="1">JCA_2017</strain>
    </source>
</reference>
<evidence type="ECO:0000313" key="1">
    <source>
        <dbReference type="EMBL" id="RDX60618.1"/>
    </source>
</evidence>
<dbReference type="PANTHER" id="PTHR15907">
    <property type="entry name" value="DUF614 FAMILY PROTEIN-RELATED"/>
    <property type="match status" value="1"/>
</dbReference>
<sequence length="129" mass="14451">MASNPEIYEKQPAKGQWTTSLYDCWDDPSHCCFTCWCPCITFGQIAEIPKMQHAAFMLTSIVREDYIVALTDPNCDDSSHCHRNPTLIHFFMPVAAFVPSPKNTKSSKTVDLILPLVGKVMLRSGRGKA</sequence>
<gene>
    <name evidence="1" type="primary">PCR9</name>
    <name evidence="1" type="ORF">CR513_61224</name>
</gene>
<dbReference type="NCBIfam" id="TIGR01571">
    <property type="entry name" value="A_thal_Cys_rich"/>
    <property type="match status" value="1"/>
</dbReference>
<name>A0A371E3K3_MUCPR</name>
<dbReference type="EMBL" id="QJKJ01016718">
    <property type="protein sequence ID" value="RDX60618.1"/>
    <property type="molecule type" value="Genomic_DNA"/>
</dbReference>
<dbReference type="InterPro" id="IPR006461">
    <property type="entry name" value="PLAC_motif_containing"/>
</dbReference>
<feature type="non-terminal residue" evidence="1">
    <location>
        <position position="1"/>
    </location>
</feature>
<evidence type="ECO:0000313" key="2">
    <source>
        <dbReference type="Proteomes" id="UP000257109"/>
    </source>
</evidence>